<protein>
    <submittedName>
        <fullName evidence="1">Uncharacterized protein</fullName>
    </submittedName>
</protein>
<sequence>MAAIRSFPCEENSPFEMLVQCLKKDAQYGCFIFAENVSVNAIDSWKNDSDVKIHWWSDLTPSEPSVTFMMFPHKKRTDYCAAIVEVKKPISVDKLLETYYPEDREKPAGVVVITKNSHLLSRLKDLYVEKVVNPDSDPTLFIDSLFDEWGMLGFERDLPAYRVEYHEEAIFVSKSANFSADIVNWGELIKWYE</sequence>
<dbReference type="HOGENOM" id="CLU_1292600_0_0_11"/>
<reference evidence="1 2" key="1">
    <citation type="submission" date="2012-05" db="EMBL/GenBank/DDBJ databases">
        <authorList>
            <person name="Weinstock G."/>
            <person name="Sodergren E."/>
            <person name="Lobos E.A."/>
            <person name="Fulton L."/>
            <person name="Fulton R."/>
            <person name="Courtney L."/>
            <person name="Fronick C."/>
            <person name="O'Laughlin M."/>
            <person name="Godfrey J."/>
            <person name="Wilson R.M."/>
            <person name="Miner T."/>
            <person name="Farmer C."/>
            <person name="Delehaunty K."/>
            <person name="Cordes M."/>
            <person name="Minx P."/>
            <person name="Tomlinson C."/>
            <person name="Chen J."/>
            <person name="Wollam A."/>
            <person name="Pepin K.H."/>
            <person name="Bhonagiri V."/>
            <person name="Zhang X."/>
            <person name="Suruliraj S."/>
            <person name="Warren W."/>
            <person name="Mitreva M."/>
            <person name="Mardis E.R."/>
            <person name="Wilson R.K."/>
        </authorList>
    </citation>
    <scope>NUCLEOTIDE SEQUENCE [LARGE SCALE GENOMIC DNA]</scope>
    <source>
        <strain evidence="1 2">F0235</strain>
    </source>
</reference>
<dbReference type="EMBL" id="AMEM01000013">
    <property type="protein sequence ID" value="EKX91182.1"/>
    <property type="molecule type" value="Genomic_DNA"/>
</dbReference>
<name>L1MIV7_9CORY</name>
<dbReference type="Proteomes" id="UP000010445">
    <property type="component" value="Unassembled WGS sequence"/>
</dbReference>
<dbReference type="AlphaFoldDB" id="L1MIV7"/>
<comment type="caution">
    <text evidence="1">The sequence shown here is derived from an EMBL/GenBank/DDBJ whole genome shotgun (WGS) entry which is preliminary data.</text>
</comment>
<evidence type="ECO:0000313" key="1">
    <source>
        <dbReference type="EMBL" id="EKX91182.1"/>
    </source>
</evidence>
<accession>L1MIV7</accession>
<keyword evidence="2" id="KW-1185">Reference proteome</keyword>
<dbReference type="PATRIC" id="fig|1035195.3.peg.700"/>
<evidence type="ECO:0000313" key="2">
    <source>
        <dbReference type="Proteomes" id="UP000010445"/>
    </source>
</evidence>
<organism evidence="1 2">
    <name type="scientific">Corynebacterium durum F0235</name>
    <dbReference type="NCBI Taxonomy" id="1035195"/>
    <lineage>
        <taxon>Bacteria</taxon>
        <taxon>Bacillati</taxon>
        <taxon>Actinomycetota</taxon>
        <taxon>Actinomycetes</taxon>
        <taxon>Mycobacteriales</taxon>
        <taxon>Corynebacteriaceae</taxon>
        <taxon>Corynebacterium</taxon>
    </lineage>
</organism>
<dbReference type="STRING" id="1035195.HMPREF9997_00784"/>
<gene>
    <name evidence="1" type="ORF">HMPREF9997_00784</name>
</gene>
<proteinExistence type="predicted"/>